<dbReference type="Proteomes" id="UP000243232">
    <property type="component" value="Chromosome I"/>
</dbReference>
<evidence type="ECO:0000313" key="13">
    <source>
        <dbReference type="EMBL" id="SDU00933.1"/>
    </source>
</evidence>
<evidence type="ECO:0000256" key="12">
    <source>
        <dbReference type="HAMAP-Rule" id="MF_00454"/>
    </source>
</evidence>
<evidence type="ECO:0000256" key="8">
    <source>
        <dbReference type="ARBA" id="ARBA00023136"/>
    </source>
</evidence>
<dbReference type="OrthoDB" id="9806299at2"/>
<evidence type="ECO:0000256" key="10">
    <source>
        <dbReference type="ARBA" id="ARBA00035120"/>
    </source>
</evidence>
<evidence type="ECO:0000256" key="7">
    <source>
        <dbReference type="ARBA" id="ARBA00023065"/>
    </source>
</evidence>
<sequence length="124" mass="12883">MIQVAMAVAAGGALGSLLRFLVSSWVVDNWPRHFYLGTFAVNLLGCFAIGFLSAVFLLRADLPLPLRTGLTVGVLGGLTTFSSFSLEVVTLLESGQHGTAAGYLLGSVLGGLAAAWLGMTLARL</sequence>
<dbReference type="GO" id="GO:0140114">
    <property type="term" value="P:cellular detoxification of fluoride"/>
    <property type="evidence" value="ECO:0007669"/>
    <property type="project" value="UniProtKB-UniRule"/>
</dbReference>
<keyword evidence="2 12" id="KW-1003">Cell membrane</keyword>
<proteinExistence type="inferred from homology"/>
<evidence type="ECO:0000256" key="6">
    <source>
        <dbReference type="ARBA" id="ARBA00023053"/>
    </source>
</evidence>
<feature type="transmembrane region" description="Helical" evidence="12">
    <location>
        <begin position="101"/>
        <end position="122"/>
    </location>
</feature>
<dbReference type="InterPro" id="IPR003691">
    <property type="entry name" value="FluC"/>
</dbReference>
<feature type="binding site" evidence="12">
    <location>
        <position position="76"/>
    </location>
    <ligand>
        <name>Na(+)</name>
        <dbReference type="ChEBI" id="CHEBI:29101"/>
        <note>structural</note>
    </ligand>
</feature>
<evidence type="ECO:0000256" key="9">
    <source>
        <dbReference type="ARBA" id="ARBA00023303"/>
    </source>
</evidence>
<keyword evidence="12" id="KW-0479">Metal-binding</keyword>
<dbReference type="NCBIfam" id="TIGR00494">
    <property type="entry name" value="crcB"/>
    <property type="match status" value="1"/>
</dbReference>
<keyword evidence="9 12" id="KW-0407">Ion channel</keyword>
<reference evidence="14" key="1">
    <citation type="submission" date="2016-10" db="EMBL/GenBank/DDBJ databases">
        <authorList>
            <person name="Varghese N."/>
            <person name="Submissions S."/>
        </authorList>
    </citation>
    <scope>NUCLEOTIDE SEQUENCE [LARGE SCALE GENOMIC DNA]</scope>
    <source>
        <strain evidence="14">DSM 17875</strain>
    </source>
</reference>
<dbReference type="Pfam" id="PF02537">
    <property type="entry name" value="CRCB"/>
    <property type="match status" value="1"/>
</dbReference>
<dbReference type="HAMAP" id="MF_00454">
    <property type="entry name" value="FluC"/>
    <property type="match status" value="1"/>
</dbReference>
<comment type="subcellular location">
    <subcellularLocation>
        <location evidence="1 12">Cell membrane</location>
        <topology evidence="1 12">Multi-pass membrane protein</topology>
    </subcellularLocation>
</comment>
<keyword evidence="14" id="KW-1185">Reference proteome</keyword>
<dbReference type="PANTHER" id="PTHR28259:SF1">
    <property type="entry name" value="FLUORIDE EXPORT PROTEIN 1-RELATED"/>
    <property type="match status" value="1"/>
</dbReference>
<keyword evidence="7 12" id="KW-0406">Ion transport</keyword>
<dbReference type="PANTHER" id="PTHR28259">
    <property type="entry name" value="FLUORIDE EXPORT PROTEIN 1-RELATED"/>
    <property type="match status" value="1"/>
</dbReference>
<keyword evidence="3" id="KW-0997">Cell inner membrane</keyword>
<comment type="function">
    <text evidence="12">Fluoride-specific ion channel. Important for reducing fluoride concentration in the cell, thus reducing its toxicity.</text>
</comment>
<evidence type="ECO:0000313" key="14">
    <source>
        <dbReference type="Proteomes" id="UP000243232"/>
    </source>
</evidence>
<keyword evidence="6 12" id="KW-0915">Sodium</keyword>
<dbReference type="EMBL" id="LT629785">
    <property type="protein sequence ID" value="SDU00933.1"/>
    <property type="molecule type" value="Genomic_DNA"/>
</dbReference>
<evidence type="ECO:0000256" key="2">
    <source>
        <dbReference type="ARBA" id="ARBA00022475"/>
    </source>
</evidence>
<evidence type="ECO:0000256" key="1">
    <source>
        <dbReference type="ARBA" id="ARBA00004651"/>
    </source>
</evidence>
<keyword evidence="4 12" id="KW-0812">Transmembrane</keyword>
<organism evidence="13 14">
    <name type="scientific">Pseudomonas pohangensis</name>
    <dbReference type="NCBI Taxonomy" id="364197"/>
    <lineage>
        <taxon>Bacteria</taxon>
        <taxon>Pseudomonadati</taxon>
        <taxon>Pseudomonadota</taxon>
        <taxon>Gammaproteobacteria</taxon>
        <taxon>Pseudomonadales</taxon>
        <taxon>Pseudomonadaceae</taxon>
        <taxon>Pseudomonas</taxon>
    </lineage>
</organism>
<dbReference type="GO" id="GO:0046872">
    <property type="term" value="F:metal ion binding"/>
    <property type="evidence" value="ECO:0007669"/>
    <property type="project" value="UniProtKB-KW"/>
</dbReference>
<feature type="binding site" evidence="12">
    <location>
        <position position="79"/>
    </location>
    <ligand>
        <name>Na(+)</name>
        <dbReference type="ChEBI" id="CHEBI:29101"/>
        <note>structural</note>
    </ligand>
</feature>
<dbReference type="GO" id="GO:0062054">
    <property type="term" value="F:fluoride channel activity"/>
    <property type="evidence" value="ECO:0007669"/>
    <property type="project" value="UniProtKB-UniRule"/>
</dbReference>
<keyword evidence="8 12" id="KW-0472">Membrane</keyword>
<accession>A0A1H2F106</accession>
<dbReference type="STRING" id="364197.SAMN05216296_1230"/>
<name>A0A1H2F106_9PSED</name>
<keyword evidence="12" id="KW-0813">Transport</keyword>
<gene>
    <name evidence="12" type="primary">fluC</name>
    <name evidence="12" type="synonym">crcB</name>
    <name evidence="13" type="ORF">SAMN05216296_1230</name>
</gene>
<feature type="transmembrane region" description="Helical" evidence="12">
    <location>
        <begin position="34"/>
        <end position="58"/>
    </location>
</feature>
<keyword evidence="5 12" id="KW-1133">Transmembrane helix</keyword>
<comment type="activity regulation">
    <text evidence="12">Na(+) is not transported, but it plays an essential structural role and its presence is essential for fluoride channel function.</text>
</comment>
<dbReference type="AlphaFoldDB" id="A0A1H2F106"/>
<protein>
    <recommendedName>
        <fullName evidence="12">Fluoride-specific ion channel FluC</fullName>
    </recommendedName>
</protein>
<dbReference type="RefSeq" id="WP_090193582.1">
    <property type="nucleotide sequence ID" value="NZ_LT629785.1"/>
</dbReference>
<evidence type="ECO:0000256" key="11">
    <source>
        <dbReference type="ARBA" id="ARBA00035585"/>
    </source>
</evidence>
<comment type="similarity">
    <text evidence="10 12">Belongs to the fluoride channel Fluc/FEX (TC 1.A.43) family.</text>
</comment>
<evidence type="ECO:0000256" key="4">
    <source>
        <dbReference type="ARBA" id="ARBA00022692"/>
    </source>
</evidence>
<dbReference type="GO" id="GO:0005886">
    <property type="term" value="C:plasma membrane"/>
    <property type="evidence" value="ECO:0007669"/>
    <property type="project" value="UniProtKB-SubCell"/>
</dbReference>
<comment type="catalytic activity">
    <reaction evidence="11">
        <text>fluoride(in) = fluoride(out)</text>
        <dbReference type="Rhea" id="RHEA:76159"/>
        <dbReference type="ChEBI" id="CHEBI:17051"/>
    </reaction>
    <physiologicalReaction direction="left-to-right" evidence="11">
        <dbReference type="Rhea" id="RHEA:76160"/>
    </physiologicalReaction>
</comment>
<feature type="transmembrane region" description="Helical" evidence="12">
    <location>
        <begin position="70"/>
        <end position="89"/>
    </location>
</feature>
<evidence type="ECO:0000256" key="3">
    <source>
        <dbReference type="ARBA" id="ARBA00022519"/>
    </source>
</evidence>
<dbReference type="NCBIfam" id="NF010830">
    <property type="entry name" value="PRK14234.1"/>
    <property type="match status" value="1"/>
</dbReference>
<evidence type="ECO:0000256" key="5">
    <source>
        <dbReference type="ARBA" id="ARBA00022989"/>
    </source>
</evidence>